<dbReference type="InterPro" id="IPR002403">
    <property type="entry name" value="Cyt_P450_E_grp-IV"/>
</dbReference>
<keyword evidence="7 9" id="KW-0503">Monooxygenase</keyword>
<dbReference type="PANTHER" id="PTHR24304:SF2">
    <property type="entry name" value="24-HYDROXYCHOLESTEROL 7-ALPHA-HYDROXYLASE"/>
    <property type="match status" value="1"/>
</dbReference>
<dbReference type="Pfam" id="PF00067">
    <property type="entry name" value="p450"/>
    <property type="match status" value="1"/>
</dbReference>
<dbReference type="AlphaFoldDB" id="A0A8K0SEW3"/>
<keyword evidence="10" id="KW-0812">Transmembrane</keyword>
<dbReference type="PROSITE" id="PS00086">
    <property type="entry name" value="CYTOCHROME_P450"/>
    <property type="match status" value="1"/>
</dbReference>
<keyword evidence="10" id="KW-1133">Transmembrane helix</keyword>
<feature type="binding site" description="axial binding residue" evidence="8">
    <location>
        <position position="489"/>
    </location>
    <ligand>
        <name>heme</name>
        <dbReference type="ChEBI" id="CHEBI:30413"/>
    </ligand>
    <ligandPart>
        <name>Fe</name>
        <dbReference type="ChEBI" id="CHEBI:18248"/>
    </ligandPart>
</feature>
<evidence type="ECO:0000256" key="4">
    <source>
        <dbReference type="ARBA" id="ARBA00022617"/>
    </source>
</evidence>
<dbReference type="SUPFAM" id="SSF48264">
    <property type="entry name" value="Cytochrome P450"/>
    <property type="match status" value="1"/>
</dbReference>
<dbReference type="GO" id="GO:0020037">
    <property type="term" value="F:heme binding"/>
    <property type="evidence" value="ECO:0007669"/>
    <property type="project" value="InterPro"/>
</dbReference>
<feature type="transmembrane region" description="Helical" evidence="10">
    <location>
        <begin position="20"/>
        <end position="43"/>
    </location>
</feature>
<keyword evidence="10" id="KW-0472">Membrane</keyword>
<keyword evidence="9" id="KW-0560">Oxidoreductase</keyword>
<feature type="transmembrane region" description="Helical" evidence="10">
    <location>
        <begin position="55"/>
        <end position="72"/>
    </location>
</feature>
<evidence type="ECO:0000256" key="9">
    <source>
        <dbReference type="RuleBase" id="RU000461"/>
    </source>
</evidence>
<evidence type="ECO:0000256" key="10">
    <source>
        <dbReference type="SAM" id="Phobius"/>
    </source>
</evidence>
<keyword evidence="6 8" id="KW-0408">Iron</keyword>
<reference evidence="11" key="1">
    <citation type="journal article" date="2021" name="Nat. Commun.">
        <title>Genetic determinants of endophytism in the Arabidopsis root mycobiome.</title>
        <authorList>
            <person name="Mesny F."/>
            <person name="Miyauchi S."/>
            <person name="Thiergart T."/>
            <person name="Pickel B."/>
            <person name="Atanasova L."/>
            <person name="Karlsson M."/>
            <person name="Huettel B."/>
            <person name="Barry K.W."/>
            <person name="Haridas S."/>
            <person name="Chen C."/>
            <person name="Bauer D."/>
            <person name="Andreopoulos W."/>
            <person name="Pangilinan J."/>
            <person name="LaButti K."/>
            <person name="Riley R."/>
            <person name="Lipzen A."/>
            <person name="Clum A."/>
            <person name="Drula E."/>
            <person name="Henrissat B."/>
            <person name="Kohler A."/>
            <person name="Grigoriev I.V."/>
            <person name="Martin F.M."/>
            <person name="Hacquard S."/>
        </authorList>
    </citation>
    <scope>NUCLEOTIDE SEQUENCE</scope>
    <source>
        <strain evidence="11">MPI-CAGE-CH-0235</strain>
    </source>
</reference>
<dbReference type="InterPro" id="IPR036396">
    <property type="entry name" value="Cyt_P450_sf"/>
</dbReference>
<dbReference type="GO" id="GO:0016705">
    <property type="term" value="F:oxidoreductase activity, acting on paired donors, with incorporation or reduction of molecular oxygen"/>
    <property type="evidence" value="ECO:0007669"/>
    <property type="project" value="InterPro"/>
</dbReference>
<comment type="similarity">
    <text evidence="3 9">Belongs to the cytochrome P450 family.</text>
</comment>
<protein>
    <submittedName>
        <fullName evidence="11">Cytochrome P450</fullName>
    </submittedName>
</protein>
<comment type="cofactor">
    <cofactor evidence="1 8">
        <name>heme</name>
        <dbReference type="ChEBI" id="CHEBI:30413"/>
    </cofactor>
</comment>
<dbReference type="InterPro" id="IPR001128">
    <property type="entry name" value="Cyt_P450"/>
</dbReference>
<evidence type="ECO:0000256" key="6">
    <source>
        <dbReference type="ARBA" id="ARBA00023004"/>
    </source>
</evidence>
<comment type="caution">
    <text evidence="11">The sequence shown here is derived from an EMBL/GenBank/DDBJ whole genome shotgun (WGS) entry which is preliminary data.</text>
</comment>
<dbReference type="GO" id="GO:0008395">
    <property type="term" value="F:steroid hydroxylase activity"/>
    <property type="evidence" value="ECO:0007669"/>
    <property type="project" value="TreeGrafter"/>
</dbReference>
<sequence>MVSAVLLDHLPGSSAGLRLAYVFVAAIFFSILRYVVTVAQFRATKNGISKQHPPLIPHVVPVLGTVPLGLVLNPLNYVQTFTAFWQRQPVRVRSFFQDIYVVQGAGHLTSMLKQHSISSFPVHKYIMANIFLLPKAALDTHAKDNSGPSPKPHLESTVEHRNRLEFHLRNSFHEFLLGPGQASLLKRVCRTATSRISSLDVGQEWTHVPDLVRLFKHHLTAASVDALTGPMIMEQNPAFPEDLWSIEEYGIRFLLKIPIFDQKPYQSRERAIEAVYSWQTWARNNFTPESVDEDGNDPFWGCSFFRKRDVMFSDMDGFCSRAKASVELAVIWAAQINAVMSSFWIVLETFLNPEYLQLVREEVQPCVQAGPDGNPQIDSAKLARQPFLQAMLSESLRLHVHGFFARYPTRKDITVNGWDIPKDHICIASSTPAHMDPDFWCAGAASAHPVDEFWPWRFLKKDAVTGELQFSLEGTEGYLVPFGVGPHACPGRTYAKRLNLLTLALMVTLYDCDVLASNEQLKMNGKKFPAGALTPCDVVPVRMRRRQYSP</sequence>
<dbReference type="GO" id="GO:0005506">
    <property type="term" value="F:iron ion binding"/>
    <property type="evidence" value="ECO:0007669"/>
    <property type="project" value="InterPro"/>
</dbReference>
<dbReference type="EMBL" id="JAGPNK010000026">
    <property type="protein sequence ID" value="KAH7304097.1"/>
    <property type="molecule type" value="Genomic_DNA"/>
</dbReference>
<gene>
    <name evidence="11" type="ORF">B0I35DRAFT_445890</name>
</gene>
<dbReference type="Gene3D" id="1.10.630.10">
    <property type="entry name" value="Cytochrome P450"/>
    <property type="match status" value="1"/>
</dbReference>
<organism evidence="11 12">
    <name type="scientific">Stachybotrys elegans</name>
    <dbReference type="NCBI Taxonomy" id="80388"/>
    <lineage>
        <taxon>Eukaryota</taxon>
        <taxon>Fungi</taxon>
        <taxon>Dikarya</taxon>
        <taxon>Ascomycota</taxon>
        <taxon>Pezizomycotina</taxon>
        <taxon>Sordariomycetes</taxon>
        <taxon>Hypocreomycetidae</taxon>
        <taxon>Hypocreales</taxon>
        <taxon>Stachybotryaceae</taxon>
        <taxon>Stachybotrys</taxon>
    </lineage>
</organism>
<accession>A0A8K0SEW3</accession>
<evidence type="ECO:0000256" key="8">
    <source>
        <dbReference type="PIRSR" id="PIRSR602403-1"/>
    </source>
</evidence>
<dbReference type="InterPro" id="IPR050529">
    <property type="entry name" value="CYP450_sterol_14alpha_dmase"/>
</dbReference>
<name>A0A8K0SEW3_9HYPO</name>
<keyword evidence="4 8" id="KW-0349">Heme</keyword>
<dbReference type="OrthoDB" id="3366823at2759"/>
<keyword evidence="5 8" id="KW-0479">Metal-binding</keyword>
<dbReference type="Proteomes" id="UP000813444">
    <property type="component" value="Unassembled WGS sequence"/>
</dbReference>
<comment type="pathway">
    <text evidence="2">Mycotoxin biosynthesis.</text>
</comment>
<proteinExistence type="inferred from homology"/>
<evidence type="ECO:0000256" key="1">
    <source>
        <dbReference type="ARBA" id="ARBA00001971"/>
    </source>
</evidence>
<evidence type="ECO:0000256" key="7">
    <source>
        <dbReference type="ARBA" id="ARBA00023033"/>
    </source>
</evidence>
<dbReference type="PRINTS" id="PR00465">
    <property type="entry name" value="EP450IV"/>
</dbReference>
<dbReference type="PANTHER" id="PTHR24304">
    <property type="entry name" value="CYTOCHROME P450 FAMILY 7"/>
    <property type="match status" value="1"/>
</dbReference>
<evidence type="ECO:0000313" key="11">
    <source>
        <dbReference type="EMBL" id="KAH7304097.1"/>
    </source>
</evidence>
<evidence type="ECO:0000256" key="3">
    <source>
        <dbReference type="ARBA" id="ARBA00010617"/>
    </source>
</evidence>
<dbReference type="InterPro" id="IPR017972">
    <property type="entry name" value="Cyt_P450_CS"/>
</dbReference>
<evidence type="ECO:0000313" key="12">
    <source>
        <dbReference type="Proteomes" id="UP000813444"/>
    </source>
</evidence>
<evidence type="ECO:0000256" key="5">
    <source>
        <dbReference type="ARBA" id="ARBA00022723"/>
    </source>
</evidence>
<evidence type="ECO:0000256" key="2">
    <source>
        <dbReference type="ARBA" id="ARBA00004685"/>
    </source>
</evidence>
<keyword evidence="12" id="KW-1185">Reference proteome</keyword>